<dbReference type="GO" id="GO:0009279">
    <property type="term" value="C:cell outer membrane"/>
    <property type="evidence" value="ECO:0007669"/>
    <property type="project" value="UniProtKB-SubCell"/>
</dbReference>
<feature type="active site" evidence="11">
    <location>
        <position position="112"/>
    </location>
</feature>
<evidence type="ECO:0000256" key="10">
    <source>
        <dbReference type="ARBA" id="ARBA00023237"/>
    </source>
</evidence>
<feature type="active site" evidence="11">
    <location>
        <position position="236"/>
    </location>
</feature>
<feature type="active site" evidence="11">
    <location>
        <position position="114"/>
    </location>
</feature>
<evidence type="ECO:0000256" key="9">
    <source>
        <dbReference type="ARBA" id="ARBA00023136"/>
    </source>
</evidence>
<evidence type="ECO:0000256" key="11">
    <source>
        <dbReference type="PIRSR" id="PIRSR001522-1"/>
    </source>
</evidence>
<comment type="similarity">
    <text evidence="2">Belongs to the peptidase A26 family.</text>
</comment>
<keyword evidence="7" id="KW-0064">Aspartyl protease</keyword>
<evidence type="ECO:0008006" key="14">
    <source>
        <dbReference type="Google" id="ProtNLM"/>
    </source>
</evidence>
<dbReference type="AlphaFoldDB" id="A0A3M3E6V1"/>
<dbReference type="Proteomes" id="UP000270661">
    <property type="component" value="Unassembled WGS sequence"/>
</dbReference>
<keyword evidence="3" id="KW-1134">Transmembrane beta strand</keyword>
<evidence type="ECO:0000313" key="13">
    <source>
        <dbReference type="Proteomes" id="UP000270661"/>
    </source>
</evidence>
<sequence length="319" mass="35989">MFVQGIKAAGQIRFFIFATIATVAFPVAADSAEHLYTDEKVALAINAGVLSGQTHERVYAPEEGGRRISQLDWKYNNAAVIKGSLDWNVLPWMSLGASGWTTITSTDGYMNDDDWVDASQSQWTDRSVHPDTTLRYANEFDLNLKGWLLNEPAYRLGLMAGYQERRFSFTSKGGSFSYNRGAYTGEFPADVTIIGYKQHFKTPYVGLVGSYRYKRFDMEGVFKYSRWASATDIDEHYLADKTFVGKTKHQQYYSLGGKLGYDMTANTNIFVESTWSRTRNKKGSLTVKNRSDNYRDSYTDSAGIESSSVMTTIGLKYVF</sequence>
<reference evidence="12 13" key="1">
    <citation type="submission" date="2018-08" db="EMBL/GenBank/DDBJ databases">
        <title>Recombination of ecologically and evolutionarily significant loci maintains genetic cohesion in the Pseudomonas syringae species complex.</title>
        <authorList>
            <person name="Dillon M."/>
            <person name="Thakur S."/>
            <person name="Almeida R.N.D."/>
            <person name="Weir B.S."/>
            <person name="Guttman D.S."/>
        </authorList>
    </citation>
    <scope>NUCLEOTIDE SEQUENCE [LARGE SCALE GENOMIC DNA]</scope>
    <source>
        <strain evidence="12 13">NCPPB2445</strain>
    </source>
</reference>
<protein>
    <recommendedName>
        <fullName evidence="14">Omptin family outer membrane protease</fullName>
    </recommendedName>
</protein>
<dbReference type="PRINTS" id="PR00482">
    <property type="entry name" value="OMPTIN"/>
</dbReference>
<keyword evidence="5" id="KW-0812">Transmembrane</keyword>
<dbReference type="Gene3D" id="2.40.128.90">
    <property type="entry name" value="OMPT-like"/>
    <property type="match status" value="1"/>
</dbReference>
<keyword evidence="10" id="KW-0998">Cell outer membrane</keyword>
<evidence type="ECO:0000256" key="5">
    <source>
        <dbReference type="ARBA" id="ARBA00022692"/>
    </source>
</evidence>
<dbReference type="GO" id="GO:0004190">
    <property type="term" value="F:aspartic-type endopeptidase activity"/>
    <property type="evidence" value="ECO:0007669"/>
    <property type="project" value="UniProtKB-KW"/>
</dbReference>
<dbReference type="SUPFAM" id="SSF69917">
    <property type="entry name" value="OMPT-like"/>
    <property type="match status" value="1"/>
</dbReference>
<evidence type="ECO:0000256" key="6">
    <source>
        <dbReference type="ARBA" id="ARBA00022729"/>
    </source>
</evidence>
<evidence type="ECO:0000256" key="1">
    <source>
        <dbReference type="ARBA" id="ARBA00004571"/>
    </source>
</evidence>
<evidence type="ECO:0000313" key="12">
    <source>
        <dbReference type="EMBL" id="RMM45238.1"/>
    </source>
</evidence>
<dbReference type="GO" id="GO:0006508">
    <property type="term" value="P:proteolysis"/>
    <property type="evidence" value="ECO:0007669"/>
    <property type="project" value="UniProtKB-KW"/>
</dbReference>
<evidence type="ECO:0000256" key="4">
    <source>
        <dbReference type="ARBA" id="ARBA00022670"/>
    </source>
</evidence>
<organism evidence="12 13">
    <name type="scientific">Pseudomonas corrugata</name>
    <dbReference type="NCBI Taxonomy" id="47879"/>
    <lineage>
        <taxon>Bacteria</taxon>
        <taxon>Pseudomonadati</taxon>
        <taxon>Pseudomonadota</taxon>
        <taxon>Gammaproteobacteria</taxon>
        <taxon>Pseudomonadales</taxon>
        <taxon>Pseudomonadaceae</taxon>
        <taxon>Pseudomonas</taxon>
    </lineage>
</organism>
<dbReference type="EMBL" id="RBOJ01000095">
    <property type="protein sequence ID" value="RMM45238.1"/>
    <property type="molecule type" value="Genomic_DNA"/>
</dbReference>
<gene>
    <name evidence="12" type="ORF">ALQ77_02069</name>
</gene>
<comment type="caution">
    <text evidence="12">The sequence shown here is derived from an EMBL/GenBank/DDBJ whole genome shotgun (WGS) entry which is preliminary data.</text>
</comment>
<dbReference type="InterPro" id="IPR053724">
    <property type="entry name" value="OMP_A26_sf"/>
</dbReference>
<keyword evidence="8" id="KW-0378">Hydrolase</keyword>
<evidence type="ECO:0000256" key="3">
    <source>
        <dbReference type="ARBA" id="ARBA00022452"/>
    </source>
</evidence>
<evidence type="ECO:0000256" key="2">
    <source>
        <dbReference type="ARBA" id="ARBA00006923"/>
    </source>
</evidence>
<dbReference type="PROSITE" id="PS00834">
    <property type="entry name" value="OMPTIN_1"/>
    <property type="match status" value="1"/>
</dbReference>
<dbReference type="InterPro" id="IPR000036">
    <property type="entry name" value="Peptidase_A26_omptin"/>
</dbReference>
<dbReference type="PIRSF" id="PIRSF001522">
    <property type="entry name" value="Peptidase_A26"/>
    <property type="match status" value="1"/>
</dbReference>
<dbReference type="OrthoDB" id="2112810at2"/>
<dbReference type="InterPro" id="IPR020080">
    <property type="entry name" value="OM_adhesin/peptidase_omptin"/>
</dbReference>
<accession>A0A3M3E6V1</accession>
<evidence type="ECO:0000256" key="7">
    <source>
        <dbReference type="ARBA" id="ARBA00022750"/>
    </source>
</evidence>
<keyword evidence="13" id="KW-1185">Reference proteome</keyword>
<proteinExistence type="inferred from homology"/>
<dbReference type="Pfam" id="PF01278">
    <property type="entry name" value="Omptin"/>
    <property type="match status" value="1"/>
</dbReference>
<dbReference type="STRING" id="47879.AXG94_20795"/>
<keyword evidence="6" id="KW-0732">Signal</keyword>
<comment type="subcellular location">
    <subcellularLocation>
        <location evidence="1">Cell outer membrane</location>
        <topology evidence="1">Multi-pass membrane protein</topology>
    </subcellularLocation>
</comment>
<evidence type="ECO:0000256" key="8">
    <source>
        <dbReference type="ARBA" id="ARBA00022801"/>
    </source>
</evidence>
<keyword evidence="4" id="KW-0645">Protease</keyword>
<dbReference type="InterPro" id="IPR020079">
    <property type="entry name" value="Peptidase_A26_CS"/>
</dbReference>
<dbReference type="RefSeq" id="WP_122319493.1">
    <property type="nucleotide sequence ID" value="NZ_CP102177.1"/>
</dbReference>
<name>A0A3M3E6V1_9PSED</name>
<feature type="active site" evidence="11">
    <location>
        <position position="234"/>
    </location>
</feature>
<keyword evidence="9" id="KW-0472">Membrane</keyword>